<dbReference type="SUPFAM" id="SSF55729">
    <property type="entry name" value="Acyl-CoA N-acyltransferases (Nat)"/>
    <property type="match status" value="1"/>
</dbReference>
<dbReference type="EMBL" id="CADIKB010000068">
    <property type="protein sequence ID" value="CAB3740892.1"/>
    <property type="molecule type" value="Genomic_DNA"/>
</dbReference>
<evidence type="ECO:0000313" key="1">
    <source>
        <dbReference type="EMBL" id="CAB3740892.1"/>
    </source>
</evidence>
<dbReference type="Proteomes" id="UP000494249">
    <property type="component" value="Unassembled WGS sequence"/>
</dbReference>
<accession>A0A6J5CLP0</accession>
<sequence>MRLRWLNKLKCEHPGRTAVGRCSAHQETLDHAAYIVDNRSRFCEQCGFHVDEKNTLCRMRHMSVTPRLWKRTLLANSGAGVRAANLRSVTREDVPALGAPLFGAFLGTIDDAGLAMTQYESKATAIVAGRYGEWIAAASRAIEKTDGLRSACLVCDYKPYGCPVIAVVATTPSHKRTGDGGRLFDAALLSLGALGYVECCAMITVGNDASEQLFESRGFSPETAAPTGTA</sequence>
<reference evidence="1 2" key="1">
    <citation type="submission" date="2020-04" db="EMBL/GenBank/DDBJ databases">
        <authorList>
            <person name="De Canck E."/>
        </authorList>
    </citation>
    <scope>NUCLEOTIDE SEQUENCE [LARGE SCALE GENOMIC DNA]</scope>
    <source>
        <strain evidence="1 2">LMG 22037</strain>
    </source>
</reference>
<dbReference type="InterPro" id="IPR016181">
    <property type="entry name" value="Acyl_CoA_acyltransferase"/>
</dbReference>
<protein>
    <recommendedName>
        <fullName evidence="3">N-acetyltransferase domain-containing protein</fullName>
    </recommendedName>
</protein>
<proteinExistence type="predicted"/>
<evidence type="ECO:0000313" key="2">
    <source>
        <dbReference type="Proteomes" id="UP000494249"/>
    </source>
</evidence>
<gene>
    <name evidence="1" type="ORF">LMG22037_06427</name>
</gene>
<dbReference type="AlphaFoldDB" id="A0A6J5CLP0"/>
<name>A0A6J5CLP0_9BURK</name>
<evidence type="ECO:0008006" key="3">
    <source>
        <dbReference type="Google" id="ProtNLM"/>
    </source>
</evidence>
<dbReference type="Gene3D" id="3.40.630.30">
    <property type="match status" value="1"/>
</dbReference>
<organism evidence="1 2">
    <name type="scientific">Paraburkholderia phenoliruptrix</name>
    <dbReference type="NCBI Taxonomy" id="252970"/>
    <lineage>
        <taxon>Bacteria</taxon>
        <taxon>Pseudomonadati</taxon>
        <taxon>Pseudomonadota</taxon>
        <taxon>Betaproteobacteria</taxon>
        <taxon>Burkholderiales</taxon>
        <taxon>Burkholderiaceae</taxon>
        <taxon>Paraburkholderia</taxon>
    </lineage>
</organism>